<proteinExistence type="predicted"/>
<name>A0ABT0BFU0_9SPHN</name>
<keyword evidence="2" id="KW-1185">Reference proteome</keyword>
<comment type="caution">
    <text evidence="1">The sequence shown here is derived from an EMBL/GenBank/DDBJ whole genome shotgun (WGS) entry which is preliminary data.</text>
</comment>
<protein>
    <submittedName>
        <fullName evidence="1">Uncharacterized protein</fullName>
    </submittedName>
</protein>
<gene>
    <name evidence="1" type="ORF">MTR62_13310</name>
</gene>
<sequence>NHSDSVKHLFQKIVIKQRFLGKWHISNVLMANLCPSKTVGVIILPRPRNRAGADGESFSHPFANRCVDADCEGI</sequence>
<evidence type="ECO:0000313" key="2">
    <source>
        <dbReference type="Proteomes" id="UP001162881"/>
    </source>
</evidence>
<evidence type="ECO:0000313" key="1">
    <source>
        <dbReference type="EMBL" id="MCJ2183661.1"/>
    </source>
</evidence>
<organism evidence="1 2">
    <name type="scientific">Novosphingobium organovorum</name>
    <dbReference type="NCBI Taxonomy" id="2930092"/>
    <lineage>
        <taxon>Bacteria</taxon>
        <taxon>Pseudomonadati</taxon>
        <taxon>Pseudomonadota</taxon>
        <taxon>Alphaproteobacteria</taxon>
        <taxon>Sphingomonadales</taxon>
        <taxon>Sphingomonadaceae</taxon>
        <taxon>Novosphingobium</taxon>
    </lineage>
</organism>
<dbReference type="Proteomes" id="UP001162881">
    <property type="component" value="Unassembled WGS sequence"/>
</dbReference>
<dbReference type="RefSeq" id="WP_244021669.1">
    <property type="nucleotide sequence ID" value="NZ_JALHLF010000056.1"/>
</dbReference>
<accession>A0ABT0BFU0</accession>
<reference evidence="1" key="1">
    <citation type="submission" date="2022-03" db="EMBL/GenBank/DDBJ databases">
        <title>Identification of a novel bacterium isolated from mangrove sediments.</title>
        <authorList>
            <person name="Pan X."/>
        </authorList>
    </citation>
    <scope>NUCLEOTIDE SEQUENCE</scope>
    <source>
        <strain evidence="1">B1949</strain>
    </source>
</reference>
<dbReference type="EMBL" id="JALHLF010000056">
    <property type="protein sequence ID" value="MCJ2183661.1"/>
    <property type="molecule type" value="Genomic_DNA"/>
</dbReference>
<feature type="non-terminal residue" evidence="1">
    <location>
        <position position="1"/>
    </location>
</feature>